<organism evidence="1 2">
    <name type="scientific">Acanthoscelides obtectus</name>
    <name type="common">Bean weevil</name>
    <name type="synonym">Bruchus obtectus</name>
    <dbReference type="NCBI Taxonomy" id="200917"/>
    <lineage>
        <taxon>Eukaryota</taxon>
        <taxon>Metazoa</taxon>
        <taxon>Ecdysozoa</taxon>
        <taxon>Arthropoda</taxon>
        <taxon>Hexapoda</taxon>
        <taxon>Insecta</taxon>
        <taxon>Pterygota</taxon>
        <taxon>Neoptera</taxon>
        <taxon>Endopterygota</taxon>
        <taxon>Coleoptera</taxon>
        <taxon>Polyphaga</taxon>
        <taxon>Cucujiformia</taxon>
        <taxon>Chrysomeloidea</taxon>
        <taxon>Chrysomelidae</taxon>
        <taxon>Bruchinae</taxon>
        <taxon>Bruchini</taxon>
        <taxon>Acanthoscelides</taxon>
    </lineage>
</organism>
<evidence type="ECO:0000313" key="2">
    <source>
        <dbReference type="Proteomes" id="UP001152888"/>
    </source>
</evidence>
<name>A0A9P0L3C3_ACAOB</name>
<keyword evidence="2" id="KW-1185">Reference proteome</keyword>
<gene>
    <name evidence="1" type="ORF">ACAOBT_LOCUS16185</name>
</gene>
<proteinExistence type="predicted"/>
<reference evidence="1" key="1">
    <citation type="submission" date="2022-03" db="EMBL/GenBank/DDBJ databases">
        <authorList>
            <person name="Sayadi A."/>
        </authorList>
    </citation>
    <scope>NUCLEOTIDE SEQUENCE</scope>
</reference>
<dbReference type="EMBL" id="CAKOFQ010006959">
    <property type="protein sequence ID" value="CAH1984564.1"/>
    <property type="molecule type" value="Genomic_DNA"/>
</dbReference>
<evidence type="ECO:0000313" key="1">
    <source>
        <dbReference type="EMBL" id="CAH1984564.1"/>
    </source>
</evidence>
<protein>
    <submittedName>
        <fullName evidence="1">Uncharacterized protein</fullName>
    </submittedName>
</protein>
<comment type="caution">
    <text evidence="1">The sequence shown here is derived from an EMBL/GenBank/DDBJ whole genome shotgun (WGS) entry which is preliminary data.</text>
</comment>
<dbReference type="AlphaFoldDB" id="A0A9P0L3C3"/>
<sequence length="58" mass="6379">MKDGPIIPRFLPLNTSSFFGLCASLHCLGGVYFSKLGNDFWQTNVTVTNLCSLREIVG</sequence>
<dbReference type="Proteomes" id="UP001152888">
    <property type="component" value="Unassembled WGS sequence"/>
</dbReference>
<accession>A0A9P0L3C3</accession>